<dbReference type="AlphaFoldDB" id="A0A7G6TU94"/>
<sequence length="66" mass="6987">MLLPRLAGPFPCSTHPYSLRPTALRGLACPNVIKIDALSNTTPTVSSRATAALNFQNPHSTKPAMA</sequence>
<gene>
    <name evidence="1" type="ORF">HB776_03040</name>
</gene>
<protein>
    <submittedName>
        <fullName evidence="1">Uncharacterized protein</fullName>
    </submittedName>
</protein>
<dbReference type="KEGG" id="trb:HB776_03040"/>
<dbReference type="EMBL" id="CP050292">
    <property type="protein sequence ID" value="QND70326.1"/>
    <property type="molecule type" value="Genomic_DNA"/>
</dbReference>
<evidence type="ECO:0000313" key="2">
    <source>
        <dbReference type="Proteomes" id="UP000515291"/>
    </source>
</evidence>
<dbReference type="Proteomes" id="UP000515291">
    <property type="component" value="Chromosome"/>
</dbReference>
<accession>A0A7G6TU94</accession>
<organism evidence="1 2">
    <name type="scientific">Tardiphaga robiniae</name>
    <dbReference type="NCBI Taxonomy" id="943830"/>
    <lineage>
        <taxon>Bacteria</taxon>
        <taxon>Pseudomonadati</taxon>
        <taxon>Pseudomonadota</taxon>
        <taxon>Alphaproteobacteria</taxon>
        <taxon>Hyphomicrobiales</taxon>
        <taxon>Nitrobacteraceae</taxon>
        <taxon>Tardiphaga</taxon>
    </lineage>
</organism>
<reference evidence="2" key="1">
    <citation type="journal article" date="2020" name="Mol. Plant Microbe">
        <title>Rhizobial microsymbionts of the narrowly endemic Oxytropis species growing in Kamchatka are characterized by significant genetic diversity and possess a set of genes that are associated with T3SS and T6SS secretion systems and can affect the development of symbiosis.</title>
        <authorList>
            <person name="Safronova V."/>
            <person name="Guro P."/>
            <person name="Sazanova A."/>
            <person name="Kuznetsova I."/>
            <person name="Belimov A."/>
            <person name="Yakubov V."/>
            <person name="Chirak E."/>
            <person name="Afonin A."/>
            <person name="Gogolev Y."/>
            <person name="Andronov E."/>
            <person name="Tikhonovich I."/>
        </authorList>
    </citation>
    <scope>NUCLEOTIDE SEQUENCE [LARGE SCALE GENOMIC DNA]</scope>
    <source>
        <strain evidence="2">581</strain>
    </source>
</reference>
<dbReference type="RefSeq" id="WP_184514948.1">
    <property type="nucleotide sequence ID" value="NZ_CP050292.1"/>
</dbReference>
<evidence type="ECO:0000313" key="1">
    <source>
        <dbReference type="EMBL" id="QND70326.1"/>
    </source>
</evidence>
<name>A0A7G6TU94_9BRAD</name>
<proteinExistence type="predicted"/>